<accession>A0A7W6JF11</accession>
<protein>
    <submittedName>
        <fullName evidence="3">Uncharacterized protein</fullName>
    </submittedName>
</protein>
<feature type="compositionally biased region" description="Pro residues" evidence="1">
    <location>
        <begin position="169"/>
        <end position="190"/>
    </location>
</feature>
<evidence type="ECO:0000256" key="1">
    <source>
        <dbReference type="SAM" id="MobiDB-lite"/>
    </source>
</evidence>
<dbReference type="PRINTS" id="PR01217">
    <property type="entry name" value="PRICHEXTENSN"/>
</dbReference>
<feature type="chain" id="PRO_5030591722" evidence="2">
    <location>
        <begin position="29"/>
        <end position="282"/>
    </location>
</feature>
<reference evidence="3 4" key="1">
    <citation type="submission" date="2020-08" db="EMBL/GenBank/DDBJ databases">
        <title>Genomic Encyclopedia of Type Strains, Phase IV (KMG-IV): sequencing the most valuable type-strain genomes for metagenomic binning, comparative biology and taxonomic classification.</title>
        <authorList>
            <person name="Goeker M."/>
        </authorList>
    </citation>
    <scope>NUCLEOTIDE SEQUENCE [LARGE SCALE GENOMIC DNA]</scope>
    <source>
        <strain evidence="3 4">DSM 23960</strain>
    </source>
</reference>
<keyword evidence="2" id="KW-0732">Signal</keyword>
<proteinExistence type="predicted"/>
<feature type="region of interest" description="Disordered" evidence="1">
    <location>
        <begin position="247"/>
        <end position="282"/>
    </location>
</feature>
<dbReference type="RefSeq" id="WP_183205045.1">
    <property type="nucleotide sequence ID" value="NZ_BAAAER010000003.1"/>
</dbReference>
<feature type="signal peptide" evidence="2">
    <location>
        <begin position="1"/>
        <end position="28"/>
    </location>
</feature>
<evidence type="ECO:0000313" key="3">
    <source>
        <dbReference type="EMBL" id="MBB4083904.1"/>
    </source>
</evidence>
<gene>
    <name evidence="3" type="ORF">GGR12_002792</name>
</gene>
<feature type="compositionally biased region" description="Pro residues" evidence="1">
    <location>
        <begin position="99"/>
        <end position="114"/>
    </location>
</feature>
<dbReference type="Proteomes" id="UP000529946">
    <property type="component" value="Unassembled WGS sequence"/>
</dbReference>
<sequence length="282" mass="29064">MRRAPRLNPGLATVALVGAMTLAGAATAQTAAPVPTQNQGAHYLSWPGRTVPPGAEATAASPRRSNRVIPHGGAAAQPPAPAPARRTLTPASAWLQPAAPQPPAPVAAPPPAPAPVAARPLVPEYLPEQGGRGQPAPAEAAYPAAPTQPSDDPMAPRRDAPIFRMQQSAPPPTPETVPPAQAPTPAPQAAPPAQRQVATVTANLADRPPQQGARYYSVHRQNGQTPDALAIPEPTYVDALAVTMTETPASQDLAQPDQGPTLIRDSQGRMRAQPAAPEGDYQ</sequence>
<dbReference type="AlphaFoldDB" id="A0A7W6JF11"/>
<name>A0A7W6JF11_9CAUL</name>
<evidence type="ECO:0000256" key="2">
    <source>
        <dbReference type="SAM" id="SignalP"/>
    </source>
</evidence>
<feature type="compositionally biased region" description="Low complexity" evidence="1">
    <location>
        <begin position="83"/>
        <end position="98"/>
    </location>
</feature>
<feature type="compositionally biased region" description="Low complexity" evidence="1">
    <location>
        <begin position="135"/>
        <end position="145"/>
    </location>
</feature>
<keyword evidence="4" id="KW-1185">Reference proteome</keyword>
<dbReference type="EMBL" id="JACIDM010000003">
    <property type="protein sequence ID" value="MBB4083904.1"/>
    <property type="molecule type" value="Genomic_DNA"/>
</dbReference>
<feature type="region of interest" description="Disordered" evidence="1">
    <location>
        <begin position="47"/>
        <end position="196"/>
    </location>
</feature>
<evidence type="ECO:0000313" key="4">
    <source>
        <dbReference type="Proteomes" id="UP000529946"/>
    </source>
</evidence>
<comment type="caution">
    <text evidence="3">The sequence shown here is derived from an EMBL/GenBank/DDBJ whole genome shotgun (WGS) entry which is preliminary data.</text>
</comment>
<organism evidence="3 4">
    <name type="scientific">Brevundimonas lenta</name>
    <dbReference type="NCBI Taxonomy" id="424796"/>
    <lineage>
        <taxon>Bacteria</taxon>
        <taxon>Pseudomonadati</taxon>
        <taxon>Pseudomonadota</taxon>
        <taxon>Alphaproteobacteria</taxon>
        <taxon>Caulobacterales</taxon>
        <taxon>Caulobacteraceae</taxon>
        <taxon>Brevundimonas</taxon>
    </lineage>
</organism>